<feature type="domain" description="F-box" evidence="1">
    <location>
        <begin position="16"/>
        <end position="68"/>
    </location>
</feature>
<evidence type="ECO:0000313" key="3">
    <source>
        <dbReference type="Proteomes" id="UP000011777"/>
    </source>
</evidence>
<dbReference type="InterPro" id="IPR036047">
    <property type="entry name" value="F-box-like_dom_sf"/>
</dbReference>
<dbReference type="PROSITE" id="PS50181">
    <property type="entry name" value="FBOX"/>
    <property type="match status" value="1"/>
</dbReference>
<protein>
    <recommendedName>
        <fullName evidence="1">F-box domain-containing protein</fullName>
    </recommendedName>
</protein>
<dbReference type="Proteomes" id="UP000011777">
    <property type="component" value="Unassembled WGS sequence"/>
</dbReference>
<dbReference type="CDD" id="cd09917">
    <property type="entry name" value="F-box_SF"/>
    <property type="match status" value="1"/>
</dbReference>
<dbReference type="InterPro" id="IPR001810">
    <property type="entry name" value="F-box_dom"/>
</dbReference>
<organism evidence="2 3">
    <name type="scientific">Candida maltosa (strain Xu316)</name>
    <name type="common">Yeast</name>
    <dbReference type="NCBI Taxonomy" id="1245528"/>
    <lineage>
        <taxon>Eukaryota</taxon>
        <taxon>Fungi</taxon>
        <taxon>Dikarya</taxon>
        <taxon>Ascomycota</taxon>
        <taxon>Saccharomycotina</taxon>
        <taxon>Pichiomycetes</taxon>
        <taxon>Debaryomycetaceae</taxon>
        <taxon>Candida/Lodderomyces clade</taxon>
        <taxon>Candida</taxon>
    </lineage>
</organism>
<sequence length="304" mass="35708">MSQSSVDVSHITTSHEITLLSLPNELLFVIFKYLTPGDIINLSSIDRNHRNRLIPVIFLKVKQTWQDLKNEINGTTNFLIKYKRWIHELRICDCDASSEWDLDIFSDLLIDMSSLQHLSINSPFSSNWLKYRSHDNLQKLTLYFDPSYLTESEIKSKMNRVFNLNHIANFKVLKQLELHNYQLYGDEKNYPVLILEDITLVDCTWEYPFELSLFNYNENIKKLTLKHSGNNPFIVSERYKHFLTKESFGSLEEMEISFTEGANLPDMRSSFILNVLNKNRFPELGKLTIGFPHLTKVYKKPKVM</sequence>
<comment type="caution">
    <text evidence="2">The sequence shown here is derived from an EMBL/GenBank/DDBJ whole genome shotgun (WGS) entry which is preliminary data.</text>
</comment>
<reference evidence="2 3" key="1">
    <citation type="submission" date="2013-02" db="EMBL/GenBank/DDBJ databases">
        <title>Genome sequence of Candida maltosa Xu316, a potential industrial strain for xylitol and ethanol production.</title>
        <authorList>
            <person name="Yu J."/>
            <person name="Wang Q."/>
            <person name="Geng X."/>
            <person name="Bao W."/>
            <person name="He P."/>
            <person name="Cai J."/>
        </authorList>
    </citation>
    <scope>NUCLEOTIDE SEQUENCE [LARGE SCALE GENOMIC DNA]</scope>
    <source>
        <strain evidence="3">Xu316</strain>
    </source>
</reference>
<dbReference type="Pfam" id="PF00646">
    <property type="entry name" value="F-box"/>
    <property type="match status" value="1"/>
</dbReference>
<dbReference type="SUPFAM" id="SSF81383">
    <property type="entry name" value="F-box domain"/>
    <property type="match status" value="1"/>
</dbReference>
<dbReference type="AlphaFoldDB" id="M3K517"/>
<name>M3K517_CANMX</name>
<dbReference type="OMA" id="CSKNEWT"/>
<dbReference type="OrthoDB" id="4073795at2759"/>
<evidence type="ECO:0000259" key="1">
    <source>
        <dbReference type="PROSITE" id="PS50181"/>
    </source>
</evidence>
<keyword evidence="3" id="KW-1185">Reference proteome</keyword>
<dbReference type="HOGENOM" id="CLU_053891_0_0_1"/>
<accession>M3K517</accession>
<dbReference type="eggNOG" id="ENOG502RY54">
    <property type="taxonomic scope" value="Eukaryota"/>
</dbReference>
<gene>
    <name evidence="2" type="ORF">G210_4591</name>
</gene>
<dbReference type="STRING" id="1245528.M3K517"/>
<dbReference type="EMBL" id="AOGT01000288">
    <property type="protein sequence ID" value="EMG50370.1"/>
    <property type="molecule type" value="Genomic_DNA"/>
</dbReference>
<evidence type="ECO:0000313" key="2">
    <source>
        <dbReference type="EMBL" id="EMG50370.1"/>
    </source>
</evidence>
<proteinExistence type="predicted"/>